<dbReference type="AlphaFoldDB" id="A0A085YZA5"/>
<comment type="caution">
    <text evidence="1">The sequence shown here is derived from an EMBL/GenBank/DDBJ whole genome shotgun (WGS) entry which is preliminary data.</text>
</comment>
<proteinExistence type="predicted"/>
<dbReference type="EMBL" id="JPRP01000005">
    <property type="protein sequence ID" value="KFE97518.1"/>
    <property type="molecule type" value="Genomic_DNA"/>
</dbReference>
<sequence>MKNKNLISRLKDLKKSQALETVEGSMLQSIRGGKNGIGDSTLDPCGTKCKPNSACNGNN</sequence>
<reference evidence="1 2" key="1">
    <citation type="submission" date="2014-07" db="EMBL/GenBank/DDBJ databases">
        <title>Genome of Chryseobacterium formosense LMG 24722.</title>
        <authorList>
            <person name="Pipes S.E."/>
            <person name="Stropko S.J."/>
            <person name="Newman J.D."/>
        </authorList>
    </citation>
    <scope>NUCLEOTIDE SEQUENCE [LARGE SCALE GENOMIC DNA]</scope>
    <source>
        <strain evidence="1 2">LMG 24722</strain>
    </source>
</reference>
<name>A0A085YZA5_9FLAO</name>
<organism evidence="1 2">
    <name type="scientific">Chryseobacterium formosense</name>
    <dbReference type="NCBI Taxonomy" id="236814"/>
    <lineage>
        <taxon>Bacteria</taxon>
        <taxon>Pseudomonadati</taxon>
        <taxon>Bacteroidota</taxon>
        <taxon>Flavobacteriia</taxon>
        <taxon>Flavobacteriales</taxon>
        <taxon>Weeksellaceae</taxon>
        <taxon>Chryseobacterium group</taxon>
        <taxon>Chryseobacterium</taxon>
    </lineage>
</organism>
<evidence type="ECO:0000313" key="2">
    <source>
        <dbReference type="Proteomes" id="UP000028713"/>
    </source>
</evidence>
<dbReference type="RefSeq" id="WP_034679478.1">
    <property type="nucleotide sequence ID" value="NZ_FPAP01000003.1"/>
</dbReference>
<dbReference type="OrthoDB" id="9864866at2"/>
<protein>
    <submittedName>
        <fullName evidence="1">Uncharacterized protein</fullName>
    </submittedName>
</protein>
<accession>A0A085YZA5</accession>
<dbReference type="Proteomes" id="UP000028713">
    <property type="component" value="Unassembled WGS sequence"/>
</dbReference>
<dbReference type="STRING" id="236814.IX39_19760"/>
<evidence type="ECO:0000313" key="1">
    <source>
        <dbReference type="EMBL" id="KFE97518.1"/>
    </source>
</evidence>
<keyword evidence="2" id="KW-1185">Reference proteome</keyword>
<gene>
    <name evidence="1" type="ORF">IX39_19760</name>
</gene>